<comment type="caution">
    <text evidence="2">The sequence shown here is derived from an EMBL/GenBank/DDBJ whole genome shotgun (WGS) entry which is preliminary data.</text>
</comment>
<protein>
    <submittedName>
        <fullName evidence="2">Uncharacterized protein</fullName>
    </submittedName>
</protein>
<gene>
    <name evidence="2" type="ORF">AGR4A_Cc180027</name>
</gene>
<evidence type="ECO:0000313" key="3">
    <source>
        <dbReference type="Proteomes" id="UP000192074"/>
    </source>
</evidence>
<dbReference type="Proteomes" id="UP000192074">
    <property type="component" value="Unassembled WGS sequence"/>
</dbReference>
<evidence type="ECO:0000313" key="2">
    <source>
        <dbReference type="EMBL" id="CVI15140.1"/>
    </source>
</evidence>
<organism evidence="2 3">
    <name type="scientific">Agrobacterium tumefaciens str. B6</name>
    <dbReference type="NCBI Taxonomy" id="1183423"/>
    <lineage>
        <taxon>Bacteria</taxon>
        <taxon>Pseudomonadati</taxon>
        <taxon>Pseudomonadota</taxon>
        <taxon>Alphaproteobacteria</taxon>
        <taxon>Hyphomicrobiales</taxon>
        <taxon>Rhizobiaceae</taxon>
        <taxon>Rhizobium/Agrobacterium group</taxon>
        <taxon>Agrobacterium</taxon>
        <taxon>Agrobacterium tumefaciens complex</taxon>
    </lineage>
</organism>
<name>A0A822UYV3_AGRTU</name>
<evidence type="ECO:0000256" key="1">
    <source>
        <dbReference type="SAM" id="MobiDB-lite"/>
    </source>
</evidence>
<proteinExistence type="predicted"/>
<feature type="region of interest" description="Disordered" evidence="1">
    <location>
        <begin position="58"/>
        <end position="98"/>
    </location>
</feature>
<reference evidence="2 3" key="1">
    <citation type="submission" date="2016-01" db="EMBL/GenBank/DDBJ databases">
        <authorList>
            <person name="Regsiter A."/>
            <person name="william w."/>
        </authorList>
    </citation>
    <scope>NUCLEOTIDE SEQUENCE [LARGE SCALE GENOMIC DNA]</scope>
    <source>
        <strain evidence="2 3">B6</strain>
    </source>
</reference>
<accession>A0A822UYV3</accession>
<dbReference type="EMBL" id="FCNL01000010">
    <property type="protein sequence ID" value="CVI15140.1"/>
    <property type="molecule type" value="Genomic_DNA"/>
</dbReference>
<sequence>MPEVRSTLPVSQVVRKTSFSSRIRRVCAVVMGLSLVLIEMDRETGPVLLPGAARAVGLEGDNRDSRGTGCTERSGGSWAENLFGGEKGQSPSAPPQEARRAVKTVLVGLSWTMKRIGEISIAPPQAGFRAFSSR</sequence>
<dbReference type="AlphaFoldDB" id="A0A822UYV3"/>